<dbReference type="AlphaFoldDB" id="A0A1R4K9Z6"/>
<evidence type="ECO:0000256" key="4">
    <source>
        <dbReference type="ARBA" id="ARBA00023315"/>
    </source>
</evidence>
<keyword evidence="3 6" id="KW-0808">Transferase</keyword>
<dbReference type="Proteomes" id="UP000188342">
    <property type="component" value="Unassembled WGS sequence"/>
</dbReference>
<dbReference type="Gene3D" id="3.40.47.10">
    <property type="match status" value="2"/>
</dbReference>
<name>A0A1R4K9Z6_9ACTN</name>
<dbReference type="PANTHER" id="PTHR18919">
    <property type="entry name" value="ACETYL-COA C-ACYLTRANSFERASE"/>
    <property type="match status" value="1"/>
</dbReference>
<dbReference type="Pfam" id="PF00108">
    <property type="entry name" value="Thiolase_N"/>
    <property type="match status" value="1"/>
</dbReference>
<sequence length="91" mass="9623">MNPVFAAQDKMTYSMRSHELSLAAIEAGRFEPEIVPVPVADRRGKVTMVTTDEGPRPGTSMEVLGKLKPVVKGGCVVTAGNASSLKTGPPR</sequence>
<dbReference type="STRING" id="1255658.FM114_12390"/>
<dbReference type="EC" id="2.3.1.9" evidence="2"/>
<evidence type="ECO:0000256" key="2">
    <source>
        <dbReference type="ARBA" id="ARBA00012705"/>
    </source>
</evidence>
<evidence type="ECO:0000256" key="3">
    <source>
        <dbReference type="ARBA" id="ARBA00022679"/>
    </source>
</evidence>
<evidence type="ECO:0000313" key="7">
    <source>
        <dbReference type="Proteomes" id="UP000188342"/>
    </source>
</evidence>
<dbReference type="InterPro" id="IPR020616">
    <property type="entry name" value="Thiolase_N"/>
</dbReference>
<dbReference type="SUPFAM" id="SSF53901">
    <property type="entry name" value="Thiolase-like"/>
    <property type="match status" value="1"/>
</dbReference>
<keyword evidence="4 6" id="KW-0012">Acyltransferase</keyword>
<evidence type="ECO:0000313" key="6">
    <source>
        <dbReference type="EMBL" id="SJN40972.1"/>
    </source>
</evidence>
<gene>
    <name evidence="6" type="ORF">FM114_12390</name>
</gene>
<dbReference type="EMBL" id="FUKQ01000047">
    <property type="protein sequence ID" value="SJN40972.1"/>
    <property type="molecule type" value="Genomic_DNA"/>
</dbReference>
<reference evidence="6 7" key="1">
    <citation type="submission" date="2017-02" db="EMBL/GenBank/DDBJ databases">
        <authorList>
            <person name="Peterson S.W."/>
        </authorList>
    </citation>
    <scope>NUCLEOTIDE SEQUENCE [LARGE SCALE GENOMIC DNA]</scope>
    <source>
        <strain evidence="6 7">LSP_Lj1</strain>
    </source>
</reference>
<protein>
    <recommendedName>
        <fullName evidence="2">acetyl-CoA C-acetyltransferase</fullName>
        <ecNumber evidence="2">2.3.1.9</ecNumber>
    </recommendedName>
</protein>
<dbReference type="InterPro" id="IPR016039">
    <property type="entry name" value="Thiolase-like"/>
</dbReference>
<organism evidence="6 7">
    <name type="scientific">Luteococcus japonicus LSP_Lj1</name>
    <dbReference type="NCBI Taxonomy" id="1255658"/>
    <lineage>
        <taxon>Bacteria</taxon>
        <taxon>Bacillati</taxon>
        <taxon>Actinomycetota</taxon>
        <taxon>Actinomycetes</taxon>
        <taxon>Propionibacteriales</taxon>
        <taxon>Propionibacteriaceae</taxon>
        <taxon>Luteococcus</taxon>
    </lineage>
</organism>
<dbReference type="PANTHER" id="PTHR18919:SF107">
    <property type="entry name" value="ACETYL-COA ACETYLTRANSFERASE, CYTOSOLIC"/>
    <property type="match status" value="1"/>
</dbReference>
<keyword evidence="7" id="KW-1185">Reference proteome</keyword>
<evidence type="ECO:0000256" key="1">
    <source>
        <dbReference type="ARBA" id="ARBA00010982"/>
    </source>
</evidence>
<evidence type="ECO:0000259" key="5">
    <source>
        <dbReference type="Pfam" id="PF00108"/>
    </source>
</evidence>
<accession>A0A1R4K9Z6</accession>
<proteinExistence type="inferred from homology"/>
<dbReference type="RefSeq" id="WP_218668558.1">
    <property type="nucleotide sequence ID" value="NZ_FUKQ01000047.1"/>
</dbReference>
<dbReference type="GO" id="GO:0003985">
    <property type="term" value="F:acetyl-CoA C-acetyltransferase activity"/>
    <property type="evidence" value="ECO:0007669"/>
    <property type="project" value="UniProtKB-EC"/>
</dbReference>
<feature type="domain" description="Thiolase N-terminal" evidence="5">
    <location>
        <begin position="12"/>
        <end position="86"/>
    </location>
</feature>
<comment type="similarity">
    <text evidence="1">Belongs to the thiolase-like superfamily. Thiolase family.</text>
</comment>